<dbReference type="Proteomes" id="UP001295469">
    <property type="component" value="Chromosome A02"/>
</dbReference>
<reference evidence="2" key="3">
    <citation type="submission" date="2021-01" db="EMBL/GenBank/DDBJ databases">
        <authorList>
            <consortium name="Genoscope - CEA"/>
            <person name="William W."/>
        </authorList>
    </citation>
    <scope>NUCLEOTIDE SEQUENCE</scope>
</reference>
<dbReference type="STRING" id="3708.A0A078IG14"/>
<evidence type="ECO:0000313" key="2">
    <source>
        <dbReference type="EMBL" id="CAF2139598.1"/>
    </source>
</evidence>
<keyword evidence="4" id="KW-1185">Reference proteome</keyword>
<dbReference type="OMA" id="HEDRIWM"/>
<organism evidence="3 4">
    <name type="scientific">Brassica napus</name>
    <name type="common">Rape</name>
    <dbReference type="NCBI Taxonomy" id="3708"/>
    <lineage>
        <taxon>Eukaryota</taxon>
        <taxon>Viridiplantae</taxon>
        <taxon>Streptophyta</taxon>
        <taxon>Embryophyta</taxon>
        <taxon>Tracheophyta</taxon>
        <taxon>Spermatophyta</taxon>
        <taxon>Magnoliopsida</taxon>
        <taxon>eudicotyledons</taxon>
        <taxon>Gunneridae</taxon>
        <taxon>Pentapetalae</taxon>
        <taxon>rosids</taxon>
        <taxon>malvids</taxon>
        <taxon>Brassicales</taxon>
        <taxon>Brassicaceae</taxon>
        <taxon>Brassiceae</taxon>
        <taxon>Brassica</taxon>
    </lineage>
</organism>
<feature type="region of interest" description="Disordered" evidence="1">
    <location>
        <begin position="29"/>
        <end position="56"/>
    </location>
</feature>
<dbReference type="EMBL" id="LK032864">
    <property type="protein sequence ID" value="CDY49855.1"/>
    <property type="molecule type" value="Genomic_DNA"/>
</dbReference>
<evidence type="ECO:0000313" key="4">
    <source>
        <dbReference type="Proteomes" id="UP000028999"/>
    </source>
</evidence>
<reference evidence="3" key="2">
    <citation type="submission" date="2014-06" db="EMBL/GenBank/DDBJ databases">
        <authorList>
            <person name="Genoscope - CEA"/>
        </authorList>
    </citation>
    <scope>NUCLEOTIDE SEQUENCE</scope>
</reference>
<dbReference type="Gramene" id="CDY49855">
    <property type="protein sequence ID" value="CDY49855"/>
    <property type="gene ID" value="GSBRNA2T00093931001"/>
</dbReference>
<protein>
    <submittedName>
        <fullName evidence="2">(rape) hypothetical protein</fullName>
    </submittedName>
    <submittedName>
        <fullName evidence="3">BnaA02g16040D protein</fullName>
    </submittedName>
</protein>
<dbReference type="SMR" id="A0A078IG14"/>
<dbReference type="AlphaFoldDB" id="A0A078IG14"/>
<reference evidence="3 4" key="1">
    <citation type="journal article" date="2014" name="Science">
        <title>Plant genetics. Early allopolyploid evolution in the post-Neolithic Brassica napus oilseed genome.</title>
        <authorList>
            <person name="Chalhoub B."/>
            <person name="Denoeud F."/>
            <person name="Liu S."/>
            <person name="Parkin I.A."/>
            <person name="Tang H."/>
            <person name="Wang X."/>
            <person name="Chiquet J."/>
            <person name="Belcram H."/>
            <person name="Tong C."/>
            <person name="Samans B."/>
            <person name="Correa M."/>
            <person name="Da Silva C."/>
            <person name="Just J."/>
            <person name="Falentin C."/>
            <person name="Koh C.S."/>
            <person name="Le Clainche I."/>
            <person name="Bernard M."/>
            <person name="Bento P."/>
            <person name="Noel B."/>
            <person name="Labadie K."/>
            <person name="Alberti A."/>
            <person name="Charles M."/>
            <person name="Arnaud D."/>
            <person name="Guo H."/>
            <person name="Daviaud C."/>
            <person name="Alamery S."/>
            <person name="Jabbari K."/>
            <person name="Zhao M."/>
            <person name="Edger P.P."/>
            <person name="Chelaifa H."/>
            <person name="Tack D."/>
            <person name="Lassalle G."/>
            <person name="Mestiri I."/>
            <person name="Schnel N."/>
            <person name="Le Paslier M.C."/>
            <person name="Fan G."/>
            <person name="Renault V."/>
            <person name="Bayer P.E."/>
            <person name="Golicz A.A."/>
            <person name="Manoli S."/>
            <person name="Lee T.H."/>
            <person name="Thi V.H."/>
            <person name="Chalabi S."/>
            <person name="Hu Q."/>
            <person name="Fan C."/>
            <person name="Tollenaere R."/>
            <person name="Lu Y."/>
            <person name="Battail C."/>
            <person name="Shen J."/>
            <person name="Sidebottom C.H."/>
            <person name="Wang X."/>
            <person name="Canaguier A."/>
            <person name="Chauveau A."/>
            <person name="Berard A."/>
            <person name="Deniot G."/>
            <person name="Guan M."/>
            <person name="Liu Z."/>
            <person name="Sun F."/>
            <person name="Lim Y.P."/>
            <person name="Lyons E."/>
            <person name="Town C.D."/>
            <person name="Bancroft I."/>
            <person name="Wang X."/>
            <person name="Meng J."/>
            <person name="Ma J."/>
            <person name="Pires J.C."/>
            <person name="King G.J."/>
            <person name="Brunel D."/>
            <person name="Delourme R."/>
            <person name="Renard M."/>
            <person name="Aury J.M."/>
            <person name="Adams K.L."/>
            <person name="Batley J."/>
            <person name="Snowdon R.J."/>
            <person name="Tost J."/>
            <person name="Edwards D."/>
            <person name="Zhou Y."/>
            <person name="Hua W."/>
            <person name="Sharpe A.G."/>
            <person name="Paterson A.H."/>
            <person name="Guan C."/>
            <person name="Wincker P."/>
        </authorList>
    </citation>
    <scope>NUCLEOTIDE SEQUENCE [LARGE SCALE GENOMIC DNA]</scope>
    <source>
        <strain evidence="4">cv. Darmor-bzh</strain>
    </source>
</reference>
<evidence type="ECO:0000256" key="1">
    <source>
        <dbReference type="SAM" id="MobiDB-lite"/>
    </source>
</evidence>
<gene>
    <name evidence="3" type="primary">BnaA02g16040D</name>
    <name evidence="2" type="ORF">DARMORV10_A02P18080.1</name>
    <name evidence="3" type="ORF">GSBRNA2T00093931001</name>
</gene>
<sequence>MPEFRKDPFVLLRTMGRVAPKVTQHFTRNSLANAVESSSERNDEEGGHEDRIWMLE</sequence>
<name>A0A078IG14_BRANA</name>
<accession>A0A078IG14</accession>
<proteinExistence type="predicted"/>
<dbReference type="Proteomes" id="UP000028999">
    <property type="component" value="Unassembled WGS sequence"/>
</dbReference>
<evidence type="ECO:0000313" key="3">
    <source>
        <dbReference type="EMBL" id="CDY49855.1"/>
    </source>
</evidence>
<dbReference type="EMBL" id="HG994356">
    <property type="protein sequence ID" value="CAF2139598.1"/>
    <property type="molecule type" value="Genomic_DNA"/>
</dbReference>
<feature type="compositionally biased region" description="Basic and acidic residues" evidence="1">
    <location>
        <begin position="38"/>
        <end position="56"/>
    </location>
</feature>
<dbReference type="PaxDb" id="3708-A0A078IG14"/>